<gene>
    <name evidence="1" type="ORF">HGMM_F36B04C41</name>
</gene>
<accession>H5SJK2</accession>
<proteinExistence type="predicted"/>
<protein>
    <submittedName>
        <fullName evidence="1">Uncharacterized protein</fullName>
    </submittedName>
</protein>
<organism evidence="1">
    <name type="scientific">uncultured Acetothermia bacterium</name>
    <dbReference type="NCBI Taxonomy" id="236499"/>
    <lineage>
        <taxon>Bacteria</taxon>
        <taxon>Candidatus Bipolaricaulota</taxon>
        <taxon>environmental samples</taxon>
    </lineage>
</organism>
<name>H5SJK2_9BACT</name>
<evidence type="ECO:0000313" key="1">
    <source>
        <dbReference type="EMBL" id="BAL56338.1"/>
    </source>
</evidence>
<sequence>MRAVNSGLSFEEILEAARRLSEEEQERLIFELSPELRKALHALQAEYERERAADKAVPLEDL</sequence>
<dbReference type="EMBL" id="AP011743">
    <property type="protein sequence ID" value="BAL56338.1"/>
    <property type="molecule type" value="Genomic_DNA"/>
</dbReference>
<reference evidence="1" key="2">
    <citation type="journal article" date="2012" name="PLoS ONE">
        <title>A Deeply Branching Thermophilic Bacterium with an Ancient Acetyl-CoA Pathway Dominates a Subsurface Ecosystem.</title>
        <authorList>
            <person name="Takami H."/>
            <person name="Noguchi H."/>
            <person name="Takaki Y."/>
            <person name="Uchiyama I."/>
            <person name="Toyoda A."/>
            <person name="Nishi S."/>
            <person name="Chee G.-J."/>
            <person name="Arai W."/>
            <person name="Nunoura T."/>
            <person name="Itoh T."/>
            <person name="Hattori M."/>
            <person name="Takai K."/>
        </authorList>
    </citation>
    <scope>NUCLEOTIDE SEQUENCE</scope>
</reference>
<dbReference type="AlphaFoldDB" id="H5SJK2"/>
<reference evidence="1" key="1">
    <citation type="journal article" date="2005" name="Environ. Microbiol.">
        <title>Genetic and functional properties of uncultivated thermophilic crenarchaeotes from a subsurface gold mine as revealed by analysis of genome fragments.</title>
        <authorList>
            <person name="Nunoura T."/>
            <person name="Hirayama H."/>
            <person name="Takami H."/>
            <person name="Oida H."/>
            <person name="Nishi S."/>
            <person name="Shimamura S."/>
            <person name="Suzuki Y."/>
            <person name="Inagaki F."/>
            <person name="Takai K."/>
            <person name="Nealson K.H."/>
            <person name="Horikoshi K."/>
        </authorList>
    </citation>
    <scope>NUCLEOTIDE SEQUENCE</scope>
</reference>